<dbReference type="PANTHER" id="PTHR43369">
    <property type="entry name" value="PHOSPHORIBOSYLGLYCINAMIDE FORMYLTRANSFERASE"/>
    <property type="match status" value="1"/>
</dbReference>
<keyword evidence="4" id="KW-0658">Purine biosynthesis</keyword>
<evidence type="ECO:0000256" key="3">
    <source>
        <dbReference type="ARBA" id="ARBA00022679"/>
    </source>
</evidence>
<evidence type="ECO:0000313" key="6">
    <source>
        <dbReference type="EMBL" id="RFC55733.1"/>
    </source>
</evidence>
<name>A0A3E1F1V8_9FLAO</name>
<dbReference type="SUPFAM" id="SSF53328">
    <property type="entry name" value="Formyltransferase"/>
    <property type="match status" value="1"/>
</dbReference>
<evidence type="ECO:0000256" key="1">
    <source>
        <dbReference type="ARBA" id="ARBA00005054"/>
    </source>
</evidence>
<accession>A0A3E1F1V8</accession>
<sequence length="259" mass="29871">MKIVLWLGNEPNQKALASKMAVQFDVVGIVTETRKQQRKITVQKIKHSIIERLFLSSINKAWWGLQNYYQKYYSNFPEIARLDIENINSNEAEQFTRNLKPDLIIVSGTRLIKKEMLSIPVKHGILNLHTGLSPYIKSGPNCTNWCIATKQFHLVGNTIMWIDEGIDSGNIVTTEQTDIDWEQSLLDIHINVMEHAHNLYLKAVNFIQVGGRSNVAQKEIGEGKTNYTKEWGLKQKIQLLKNLKQVRKMNKENITEKKK</sequence>
<feature type="domain" description="Formyl transferase N-terminal" evidence="5">
    <location>
        <begin position="58"/>
        <end position="204"/>
    </location>
</feature>
<dbReference type="InterPro" id="IPR002376">
    <property type="entry name" value="Formyl_transf_N"/>
</dbReference>
<comment type="pathway">
    <text evidence="1">Purine metabolism; IMP biosynthesis via de novo pathway; N(2)-formyl-N(1)-(5-phospho-D-ribosyl)glycinamide from N(1)-(5-phospho-D-ribosyl)glycinamide (10-formyl THF route): step 1/1.</text>
</comment>
<reference evidence="6 7" key="1">
    <citation type="submission" date="2018-08" db="EMBL/GenBank/DDBJ databases">
        <title>The draft genome squence of Brumimicrobium sp. N62.</title>
        <authorList>
            <person name="Du Z.-J."/>
            <person name="Luo H.-R."/>
        </authorList>
    </citation>
    <scope>NUCLEOTIDE SEQUENCE [LARGE SCALE GENOMIC DNA]</scope>
    <source>
        <strain evidence="6 7">N62</strain>
    </source>
</reference>
<evidence type="ECO:0000313" key="7">
    <source>
        <dbReference type="Proteomes" id="UP000257127"/>
    </source>
</evidence>
<protein>
    <recommendedName>
        <fullName evidence="2">phosphoribosylglycinamide formyltransferase 1</fullName>
        <ecNumber evidence="2">2.1.2.2</ecNumber>
    </recommendedName>
</protein>
<dbReference type="AlphaFoldDB" id="A0A3E1F1V8"/>
<dbReference type="GO" id="GO:0004644">
    <property type="term" value="F:phosphoribosylglycinamide formyltransferase activity"/>
    <property type="evidence" value="ECO:0007669"/>
    <property type="project" value="UniProtKB-EC"/>
</dbReference>
<dbReference type="Proteomes" id="UP000257127">
    <property type="component" value="Unassembled WGS sequence"/>
</dbReference>
<dbReference type="OrthoDB" id="9802815at2"/>
<dbReference type="GO" id="GO:0005737">
    <property type="term" value="C:cytoplasm"/>
    <property type="evidence" value="ECO:0007669"/>
    <property type="project" value="TreeGrafter"/>
</dbReference>
<dbReference type="InterPro" id="IPR036477">
    <property type="entry name" value="Formyl_transf_N_sf"/>
</dbReference>
<comment type="caution">
    <text evidence="6">The sequence shown here is derived from an EMBL/GenBank/DDBJ whole genome shotgun (WGS) entry which is preliminary data.</text>
</comment>
<dbReference type="EC" id="2.1.2.2" evidence="2"/>
<dbReference type="Gene3D" id="3.40.50.170">
    <property type="entry name" value="Formyl transferase, N-terminal domain"/>
    <property type="match status" value="1"/>
</dbReference>
<evidence type="ECO:0000259" key="5">
    <source>
        <dbReference type="Pfam" id="PF00551"/>
    </source>
</evidence>
<dbReference type="EMBL" id="QURB01000001">
    <property type="protein sequence ID" value="RFC55733.1"/>
    <property type="molecule type" value="Genomic_DNA"/>
</dbReference>
<dbReference type="GO" id="GO:0006189">
    <property type="term" value="P:'de novo' IMP biosynthetic process"/>
    <property type="evidence" value="ECO:0007669"/>
    <property type="project" value="TreeGrafter"/>
</dbReference>
<gene>
    <name evidence="6" type="ORF">DXU93_02005</name>
</gene>
<dbReference type="RefSeq" id="WP_116879568.1">
    <property type="nucleotide sequence ID" value="NZ_QURB01000001.1"/>
</dbReference>
<keyword evidence="3" id="KW-0808">Transferase</keyword>
<evidence type="ECO:0000256" key="4">
    <source>
        <dbReference type="ARBA" id="ARBA00022755"/>
    </source>
</evidence>
<dbReference type="PANTHER" id="PTHR43369:SF2">
    <property type="entry name" value="PHOSPHORIBOSYLGLYCINAMIDE FORMYLTRANSFERASE"/>
    <property type="match status" value="1"/>
</dbReference>
<proteinExistence type="predicted"/>
<evidence type="ECO:0000256" key="2">
    <source>
        <dbReference type="ARBA" id="ARBA00012254"/>
    </source>
</evidence>
<organism evidence="6 7">
    <name type="scientific">Brumimicrobium aurantiacum</name>
    <dbReference type="NCBI Taxonomy" id="1737063"/>
    <lineage>
        <taxon>Bacteria</taxon>
        <taxon>Pseudomonadati</taxon>
        <taxon>Bacteroidota</taxon>
        <taxon>Flavobacteriia</taxon>
        <taxon>Flavobacteriales</taxon>
        <taxon>Crocinitomicaceae</taxon>
        <taxon>Brumimicrobium</taxon>
    </lineage>
</organism>
<dbReference type="Pfam" id="PF00551">
    <property type="entry name" value="Formyl_trans_N"/>
    <property type="match status" value="1"/>
</dbReference>
<keyword evidence="7" id="KW-1185">Reference proteome</keyword>